<evidence type="ECO:0000256" key="6">
    <source>
        <dbReference type="ARBA" id="ARBA00047942"/>
    </source>
</evidence>
<keyword evidence="5 8" id="KW-0949">S-adenosyl-L-methionine</keyword>
<evidence type="ECO:0000313" key="9">
    <source>
        <dbReference type="EMBL" id="MQK25568.1"/>
    </source>
</evidence>
<dbReference type="InterPro" id="IPR012263">
    <property type="entry name" value="M_m6A_EcoRV"/>
</dbReference>
<dbReference type="SUPFAM" id="SSF53335">
    <property type="entry name" value="S-adenosyl-L-methionine-dependent methyltransferases"/>
    <property type="match status" value="1"/>
</dbReference>
<sequence>MVKSPLIWAGGKSRAMSHVLAELPEGECLIEPFVGSGSVFLNTDYKTYVLCDSNAALINFFSRVKRDTAALLSAAAELFENGNNETCYYRNRDAFNVFNRAYTGSREQYSTDELVKYAALFLYLNRHSFNGVYRVNLKNELNVPFGFRKNPIFPVAEIQHFAQRAWEKGAMFLHGDFRETIPLAVGHSNCVVYCDPPYLPASETANFTTYGKPFTDEDHRALVEMLSRLYNLTKIPSVISGSDTPETRQIYYPFTLKSFDVRRSVGAKTRNLAGEVIGSLRVCDECGQVGRGYCATCCPAVAGDGYESGSDSFCCRNCEICDSYTAPEDF</sequence>
<dbReference type="GO" id="GO:0009307">
    <property type="term" value="P:DNA restriction-modification system"/>
    <property type="evidence" value="ECO:0007669"/>
    <property type="project" value="InterPro"/>
</dbReference>
<dbReference type="PRINTS" id="PR00505">
    <property type="entry name" value="D12N6MTFRASE"/>
</dbReference>
<dbReference type="Gene3D" id="3.40.50.150">
    <property type="entry name" value="Vaccinia Virus protein VP39"/>
    <property type="match status" value="1"/>
</dbReference>
<feature type="binding site" evidence="7">
    <location>
        <position position="8"/>
    </location>
    <ligand>
        <name>S-adenosyl-L-methionine</name>
        <dbReference type="ChEBI" id="CHEBI:59789"/>
    </ligand>
</feature>
<protein>
    <recommendedName>
        <fullName evidence="2 8">Site-specific DNA-methyltransferase (adenine-specific)</fullName>
        <ecNumber evidence="2 8">2.1.1.72</ecNumber>
    </recommendedName>
</protein>
<dbReference type="Gene3D" id="1.10.1020.10">
    <property type="entry name" value="Adenine-specific Methyltransferase, Domain 2"/>
    <property type="match status" value="1"/>
</dbReference>
<proteinExistence type="inferred from homology"/>
<dbReference type="AlphaFoldDB" id="A0A5P0J9X5"/>
<dbReference type="GO" id="GO:0043565">
    <property type="term" value="F:sequence-specific DNA binding"/>
    <property type="evidence" value="ECO:0007669"/>
    <property type="project" value="TreeGrafter"/>
</dbReference>
<evidence type="ECO:0000256" key="4">
    <source>
        <dbReference type="ARBA" id="ARBA00022679"/>
    </source>
</evidence>
<dbReference type="InterPro" id="IPR002052">
    <property type="entry name" value="DNA_methylase_N6_adenine_CS"/>
</dbReference>
<evidence type="ECO:0000256" key="3">
    <source>
        <dbReference type="ARBA" id="ARBA00022603"/>
    </source>
</evidence>
<evidence type="ECO:0000256" key="2">
    <source>
        <dbReference type="ARBA" id="ARBA00011900"/>
    </source>
</evidence>
<feature type="binding site" evidence="7">
    <location>
        <position position="52"/>
    </location>
    <ligand>
        <name>S-adenosyl-L-methionine</name>
        <dbReference type="ChEBI" id="CHEBI:59789"/>
    </ligand>
</feature>
<dbReference type="GO" id="GO:1904047">
    <property type="term" value="F:S-adenosyl-L-methionine binding"/>
    <property type="evidence" value="ECO:0007669"/>
    <property type="project" value="TreeGrafter"/>
</dbReference>
<dbReference type="GO" id="GO:0006298">
    <property type="term" value="P:mismatch repair"/>
    <property type="evidence" value="ECO:0007669"/>
    <property type="project" value="TreeGrafter"/>
</dbReference>
<dbReference type="Pfam" id="PF02086">
    <property type="entry name" value="MethyltransfD12"/>
    <property type="match status" value="1"/>
</dbReference>
<name>A0A5P0J9X5_ECOLX</name>
<dbReference type="InterPro" id="IPR029063">
    <property type="entry name" value="SAM-dependent_MTases_sf"/>
</dbReference>
<dbReference type="EC" id="2.1.1.72" evidence="2 8"/>
<dbReference type="GO" id="GO:0009007">
    <property type="term" value="F:site-specific DNA-methyltransferase (adenine-specific) activity"/>
    <property type="evidence" value="ECO:0007669"/>
    <property type="project" value="UniProtKB-UniRule"/>
</dbReference>
<dbReference type="RefSeq" id="WP_063501832.1">
    <property type="nucleotide sequence ID" value="NZ_CP058308.1"/>
</dbReference>
<gene>
    <name evidence="9" type="ORF">EIZ93_14840</name>
</gene>
<comment type="caution">
    <text evidence="9">The sequence shown here is derived from an EMBL/GenBank/DDBJ whole genome shotgun (WGS) entry which is preliminary data.</text>
</comment>
<keyword evidence="3 8" id="KW-0489">Methyltransferase</keyword>
<reference evidence="9 10" key="1">
    <citation type="journal article" date="2019" name="Environ. Health Perspect.">
        <title>Inter-host Transmission of Carbapenemase-Producing Escherichia coli among Humans and Backyard Animals.</title>
        <authorList>
            <person name="Li J."/>
            <person name="Bi Z."/>
            <person name="Ma S."/>
            <person name="Chen B."/>
            <person name="Cai C."/>
            <person name="He J."/>
            <person name="Schwarz S."/>
            <person name="Sun C."/>
            <person name="Zhou Y."/>
            <person name="Yin J."/>
            <person name="Hulth A."/>
            <person name="Wang Y."/>
            <person name="Shen Z."/>
            <person name="Wang S."/>
            <person name="Wu C."/>
            <person name="Nilsson L.E."/>
            <person name="Walsh T.R."/>
            <person name="Borjesson S."/>
            <person name="Shen J."/>
            <person name="Sun Q."/>
            <person name="Wang Y."/>
        </authorList>
    </citation>
    <scope>NUCLEOTIDE SEQUENCE [LARGE SCALE GENOMIC DNA]</scope>
    <source>
        <strain evidence="9 10">A016f</strain>
    </source>
</reference>
<keyword evidence="4 8" id="KW-0808">Transferase</keyword>
<comment type="catalytic activity">
    <reaction evidence="6 8">
        <text>a 2'-deoxyadenosine in DNA + S-adenosyl-L-methionine = an N(6)-methyl-2'-deoxyadenosine in DNA + S-adenosyl-L-homocysteine + H(+)</text>
        <dbReference type="Rhea" id="RHEA:15197"/>
        <dbReference type="Rhea" id="RHEA-COMP:12418"/>
        <dbReference type="Rhea" id="RHEA-COMP:12419"/>
        <dbReference type="ChEBI" id="CHEBI:15378"/>
        <dbReference type="ChEBI" id="CHEBI:57856"/>
        <dbReference type="ChEBI" id="CHEBI:59789"/>
        <dbReference type="ChEBI" id="CHEBI:90615"/>
        <dbReference type="ChEBI" id="CHEBI:90616"/>
        <dbReference type="EC" id="2.1.1.72"/>
    </reaction>
</comment>
<comment type="similarity">
    <text evidence="1 8">Belongs to the N(4)/N(6)-methyltransferase family.</text>
</comment>
<dbReference type="GO" id="GO:0032259">
    <property type="term" value="P:methylation"/>
    <property type="evidence" value="ECO:0007669"/>
    <property type="project" value="UniProtKB-KW"/>
</dbReference>
<dbReference type="InterPro" id="IPR023095">
    <property type="entry name" value="Ade_MeTrfase_dom_2"/>
</dbReference>
<dbReference type="InterPro" id="IPR012327">
    <property type="entry name" value="MeTrfase_D12"/>
</dbReference>
<organism evidence="9 10">
    <name type="scientific">Escherichia coli</name>
    <dbReference type="NCBI Taxonomy" id="562"/>
    <lineage>
        <taxon>Bacteria</taxon>
        <taxon>Pseudomonadati</taxon>
        <taxon>Pseudomonadota</taxon>
        <taxon>Gammaproteobacteria</taxon>
        <taxon>Enterobacterales</taxon>
        <taxon>Enterobacteriaceae</taxon>
        <taxon>Escherichia</taxon>
    </lineage>
</organism>
<feature type="binding site" evidence="7">
    <location>
        <position position="195"/>
    </location>
    <ligand>
        <name>S-adenosyl-L-methionine</name>
        <dbReference type="ChEBI" id="CHEBI:59789"/>
    </ligand>
</feature>
<feature type="binding site" evidence="7">
    <location>
        <position position="12"/>
    </location>
    <ligand>
        <name>S-adenosyl-L-methionine</name>
        <dbReference type="ChEBI" id="CHEBI:59789"/>
    </ligand>
</feature>
<evidence type="ECO:0000313" key="10">
    <source>
        <dbReference type="Proteomes" id="UP000359125"/>
    </source>
</evidence>
<evidence type="ECO:0000256" key="7">
    <source>
        <dbReference type="PIRSR" id="PIRSR000398-1"/>
    </source>
</evidence>
<evidence type="ECO:0000256" key="5">
    <source>
        <dbReference type="ARBA" id="ARBA00022691"/>
    </source>
</evidence>
<dbReference type="Proteomes" id="UP000359125">
    <property type="component" value="Unassembled WGS sequence"/>
</dbReference>
<dbReference type="PANTHER" id="PTHR30481">
    <property type="entry name" value="DNA ADENINE METHYLASE"/>
    <property type="match status" value="1"/>
</dbReference>
<dbReference type="EMBL" id="RYCF01000048">
    <property type="protein sequence ID" value="MQK25568.1"/>
    <property type="molecule type" value="Genomic_DNA"/>
</dbReference>
<dbReference type="PANTHER" id="PTHR30481:SF3">
    <property type="entry name" value="DNA ADENINE METHYLASE"/>
    <property type="match status" value="1"/>
</dbReference>
<dbReference type="NCBIfam" id="TIGR00571">
    <property type="entry name" value="dam"/>
    <property type="match status" value="1"/>
</dbReference>
<evidence type="ECO:0000256" key="8">
    <source>
        <dbReference type="RuleBase" id="RU361257"/>
    </source>
</evidence>
<dbReference type="PROSITE" id="PS00092">
    <property type="entry name" value="N6_MTASE"/>
    <property type="match status" value="1"/>
</dbReference>
<evidence type="ECO:0000256" key="1">
    <source>
        <dbReference type="ARBA" id="ARBA00006594"/>
    </source>
</evidence>
<dbReference type="PIRSF" id="PIRSF000398">
    <property type="entry name" value="M_m6A_EcoRV"/>
    <property type="match status" value="1"/>
</dbReference>
<accession>A0A5P0J9X5</accession>